<dbReference type="InterPro" id="IPR042098">
    <property type="entry name" value="TauD-like_sf"/>
</dbReference>
<accession>W5WCJ0</accession>
<dbReference type="KEGG" id="kal:KALB_5245"/>
<dbReference type="HOGENOM" id="CLU_982750_0_0_11"/>
<dbReference type="EMBL" id="CP007155">
    <property type="protein sequence ID" value="AHH98607.1"/>
    <property type="molecule type" value="Genomic_DNA"/>
</dbReference>
<dbReference type="Proteomes" id="UP000019225">
    <property type="component" value="Chromosome"/>
</dbReference>
<dbReference type="STRING" id="1449976.KALB_5245"/>
<keyword evidence="1" id="KW-0560">Oxidoreductase</keyword>
<dbReference type="RefSeq" id="WP_025358606.1">
    <property type="nucleotide sequence ID" value="NZ_CP007155.1"/>
</dbReference>
<keyword evidence="3" id="KW-1185">Reference proteome</keyword>
<reference evidence="2 3" key="1">
    <citation type="journal article" date="2014" name="BMC Genomics">
        <title>Complete genome sequence of producer of the glycopeptide antibiotic Aculeximycin Kutzneria albida DSM 43870T, a representative of minor genus of Pseudonocardiaceae.</title>
        <authorList>
            <person name="Rebets Y."/>
            <person name="Tokovenko B."/>
            <person name="Lushchyk I."/>
            <person name="Ruckert C."/>
            <person name="Zaburannyi N."/>
            <person name="Bechthold A."/>
            <person name="Kalinowski J."/>
            <person name="Luzhetskyy A."/>
        </authorList>
    </citation>
    <scope>NUCLEOTIDE SEQUENCE [LARGE SCALE GENOMIC DNA]</scope>
    <source>
        <strain evidence="2">DSM 43870</strain>
    </source>
</reference>
<organism evidence="2 3">
    <name type="scientific">Kutzneria albida DSM 43870</name>
    <dbReference type="NCBI Taxonomy" id="1449976"/>
    <lineage>
        <taxon>Bacteria</taxon>
        <taxon>Bacillati</taxon>
        <taxon>Actinomycetota</taxon>
        <taxon>Actinomycetes</taxon>
        <taxon>Pseudonocardiales</taxon>
        <taxon>Pseudonocardiaceae</taxon>
        <taxon>Kutzneria</taxon>
    </lineage>
</organism>
<evidence type="ECO:0000313" key="3">
    <source>
        <dbReference type="Proteomes" id="UP000019225"/>
    </source>
</evidence>
<dbReference type="AlphaFoldDB" id="W5WCJ0"/>
<dbReference type="OrthoDB" id="5182008at2"/>
<protein>
    <recommendedName>
        <fullName evidence="4">TauD/TfdA-like domain-containing protein</fullName>
    </recommendedName>
</protein>
<evidence type="ECO:0000313" key="2">
    <source>
        <dbReference type="EMBL" id="AHH98607.1"/>
    </source>
</evidence>
<name>W5WCJ0_9PSEU</name>
<gene>
    <name evidence="2" type="ORF">KALB_5245</name>
</gene>
<evidence type="ECO:0008006" key="4">
    <source>
        <dbReference type="Google" id="ProtNLM"/>
    </source>
</evidence>
<dbReference type="SUPFAM" id="SSF51197">
    <property type="entry name" value="Clavaminate synthase-like"/>
    <property type="match status" value="1"/>
</dbReference>
<proteinExistence type="predicted"/>
<dbReference type="Gene3D" id="3.60.130.10">
    <property type="entry name" value="Clavaminate synthase-like"/>
    <property type="match status" value="1"/>
</dbReference>
<evidence type="ECO:0000256" key="1">
    <source>
        <dbReference type="ARBA" id="ARBA00023002"/>
    </source>
</evidence>
<sequence length="283" mass="30891">MSVVVSKVSTILGIPELSIPSEWSRVLNAWPRMSIPDDVVEGVTRARASGLVLSAAATGTFLADLRMALTGPSKSVVVTYEAPDLVAPVVSLIGAVLGDVAYLADKTLGGPASVVPTGGIDRYEQAWHTDSTPWDIPNRWSVLGLLREDPVLERRATAILPWYLVAEQLHADDELPATLRSHLFSWREQYDGLPELHAPILGSTPRWFRPALAALIDDPERRVAACVAVDLELSRATTWYEAEVSSGRVLVFDNHAVLHRGPAVQKSSIRTLLRLKVNGMPRQ</sequence>
<dbReference type="GO" id="GO:0016491">
    <property type="term" value="F:oxidoreductase activity"/>
    <property type="evidence" value="ECO:0007669"/>
    <property type="project" value="UniProtKB-KW"/>
</dbReference>